<feature type="domain" description="Fibronectin type-II" evidence="20">
    <location>
        <begin position="152"/>
        <end position="200"/>
    </location>
</feature>
<dbReference type="SMART" id="SM00458">
    <property type="entry name" value="RICIN"/>
    <property type="match status" value="4"/>
</dbReference>
<feature type="domain" description="C-type lectin" evidence="19">
    <location>
        <begin position="2470"/>
        <end position="2581"/>
    </location>
</feature>
<keyword evidence="13 17" id="KW-1015">Disulfide bond</keyword>
<reference evidence="22" key="3">
    <citation type="submission" date="2022-01" db="EMBL/GenBank/DDBJ databases">
        <authorList>
            <person name="Rubenstein D.R."/>
        </authorList>
    </citation>
    <scope>NUCLEOTIDE SEQUENCE</scope>
    <source>
        <strain evidence="22">SS15</strain>
        <tissue evidence="22">Liver</tissue>
    </source>
</reference>
<feature type="domain" description="C-type lectin" evidence="19">
    <location>
        <begin position="6555"/>
        <end position="6690"/>
    </location>
</feature>
<dbReference type="PROSITE" id="PS50041">
    <property type="entry name" value="C_TYPE_LECTIN_2"/>
    <property type="match status" value="40"/>
</dbReference>
<dbReference type="InterPro" id="IPR016187">
    <property type="entry name" value="CTDL_fold"/>
</dbReference>
<evidence type="ECO:0000256" key="6">
    <source>
        <dbReference type="ARBA" id="ARBA00022729"/>
    </source>
</evidence>
<feature type="disulfide bond" evidence="17">
    <location>
        <begin position="3066"/>
        <end position="3093"/>
    </location>
</feature>
<evidence type="ECO:0000313" key="23">
    <source>
        <dbReference type="Proteomes" id="UP000618051"/>
    </source>
</evidence>
<evidence type="ECO:0000256" key="2">
    <source>
        <dbReference type="ARBA" id="ARBA00004530"/>
    </source>
</evidence>
<feature type="disulfide bond" evidence="17">
    <location>
        <begin position="3052"/>
        <end position="3078"/>
    </location>
</feature>
<feature type="transmembrane region" description="Helical" evidence="18">
    <location>
        <begin position="5559"/>
        <end position="5580"/>
    </location>
</feature>
<keyword evidence="8" id="KW-0677">Repeat</keyword>
<dbReference type="Pfam" id="PF24562">
    <property type="entry name" value="CysR_MRC2_N"/>
    <property type="match status" value="4"/>
</dbReference>
<dbReference type="PRINTS" id="PR00013">
    <property type="entry name" value="FNTYPEII"/>
</dbReference>
<dbReference type="OrthoDB" id="6356110at2759"/>
<feature type="disulfide bond" evidence="17">
    <location>
        <begin position="1557"/>
        <end position="1583"/>
    </location>
</feature>
<feature type="domain" description="C-type lectin" evidence="19">
    <location>
        <begin position="3285"/>
        <end position="3402"/>
    </location>
</feature>
<sequence>MLGNQFRPSDTSIFLIYNEDHKRCVLAQSSNSVTTAPCVQENDAQKFRWVSDHQLMSIAFKLCLGVPSKKDWVPITLYPCDKASELQRWECRNETLFAIQGEDLFFNYGNKQERNIMLYKGSGLWSRWKVYGTTDDLCSRGYEDTYTVKGNDNGAPCVFPFKFGGKWYADCTDAGRSDGWFWCGTTSDYDVDKKYGFCPMKFTSNDLWNTDPLTNVQYQINSETALKWHQARKSCQQQKAELLSITELHEQTYLTGLTRTLSSALWFGLNSLNFNSGWQWVGGAPFRYLNWVPGHPSPEPGKICGALNPGKGAKWENWECDKKLGYICKRGNATLESFIIPRETNVPVRCPDQWMSYAGHCYRIHRDPKIWKDALTSCRKEDGDLASIHNVEEYSFVISQLGYQPSDELWIGLNDLKVQMYFEWSDGTPVTYTKWLRGEPTHANNRQEDCVVMKGKDGFWADHSCEKKIGYICKRKPMSDAPTEEETVDMGCQRGWKRHGFYCYLIGNTFVTFPQANQTCGRHQAFLATIEDRYEQAYLTSLVGLRTERYFWIGLSDVEEKGTFKWANGESVLFTHWNSEMPGRKPGCVAMRTGIAGGLWDVIKCEEKAKFICKVWAEGVTLPPVPTTTPAPRCPEGWDSTNRISFCFKPFSRAEHKKTWLESQEFCRSIGGDLASINGKDEQYVIWRSIANNGYYHQNFWMGLYYLNPDDGFAWSDGSPVSYENWGFGEPNNYQGVELCTEISGDSSMRWNDRHCDYMYGWICQIRKGASVKPEPTESSAPEYRTTEDGWIIHEDKQYYFSTETAPMEQGREFCKKNFGDLSVIESESERKFLWRYILKNGKEDAYFIGLQLSIDQRTSWMDGTPVDYLAWAPHEPNFANNDENCVVMYKNLGFWNDINCGYPNPYICERHNSSINATVPPTTFSTPRGCRPTWLSFRNKCYKIFGSTEEERVTWHAARTACMNLGGNLASIPNEQVQAFLTFHLKDFATETWIGLNDINHEMRFLWTDGTGADCVAMKNKPVKEAGKWADQSCDNSRGYICQINADAEFLPSTTSSLSNIIRYGNSSYLFINTKMTWEDARKNCKQNQFDLSSVLDPYSHSFLWLKILKYGVPVWIGLNSNMTNERYEWIDNWRMKYTKWGEGEPKQKIGCVYLDITGVWKTGFCNESYFSVCKKSDVQAPTEPPQLPGKCPESEGHRSWLPFRGHCYYIESSSSRNWAQASLECLRLGASLVSIEDSAEASFLTYNLEPLEGKTSTFWTGMYRNVDGHWLWLDSTAVNFVNWNAGEPSAQLNEHCVEMYADSGYWNNFYCSSYKGYICKKPKSKCCIYELVLCMDYALYANTTMTKDDKASTLNHSKTGVIVIVGVIILVGSGLAGYLFYKRRKNCLPTNDSFENNLYFNGDAVPGISRGIFSIYNEDNKLCAQAQNSSSVITTTCDEHDGFQKFRWVSPTQLLSVALKLCLGVLAKDDEAPVTLEPCNRTNELQWWECRNETLATHGKDLFVNYGKGKGKKIRLSKVSSKGSRWKIHGSADNVCSQRYEEIYTLGGNAFGAPCVFPFKHQGKWYAECIPRRDDADSLWCATSSDFDKDQLFGNCPLKDTTHNNFWKTNPVTETHYQINSESLLTWHQARKSCQQQDAELLSITDLREEMYLLGLTSDLGINAKLWIGLYDALDSGWKWTGRRPFRYLNWAPGNPSVEPGKICGTFQGRNGKWENQLCDRKLGYICQKRNTSLDSFTIPSGDSKHIKCPREWVPYAGHCYRIYRTPKIWKEAQSSCRKEDGELASIHNIEEYSFTVSQLGYKPDDELWIGLNDFRVQMYFEWSDGTPVTYTKWQHGEPTHTWNKADCILMKGQDGSWVDSACDMKFGYICKRKPLAEEPGEAEVTYPGCQKGWMKHGFYCYSLVQLPTTFSEAKNVCEENKGYLATVRDRYEQAFLTSIIGFKPEKYFWIGLSDVEEHGTFRWASGDPVTFTHWNVGMPGEESGCVAMATGSSAGLWDILNCEETNTFLCKQLVEGVTPPPPPPTTSPLLFCPEGWQSVSQSSFCFKIFQGGREKMQTWFEARDFCRAIGGDLACIHSEEEQNLITRLERGYIHYSYWMGLSALDSDAGFTWSDGSPVNFEKWSHGEPNNYDGNEKCGVFTGYLNMNWNDLFCEHMLDFACQIKKDYEYVVGEDDWIIYKHKEYYFSKDAMSMERARGFCKKNGGDLVVIESETEKNFLWKYIFYKDWGNNFYIGLSVSLDRTFRWMDGTSVNYVAWAPNEPNFANNDENCVVMYTHTGTWNDINCGSVELFICERLNNTVRPTVAPTSPPPKGGCMEGWLLFDNKCFKVFGFNENDTLTWHAARNNCIDLGGNLATISKKEEQAFLMSLLKNAATDAWIGLNDINQEHTYLWTDGSPVDYTNWAKGSRSYYSMDDCVFLMKNPIEQAGKWKDEGCKASKSYICQKNSDPKLLHSQPTVPMFGFNSYGDDRYELINYKMSWEKAEKNCRDQSAELASILDPYAESFLWLQILKQGEPVWIGLNSNMSGGQYLWSDRRRSRYLNWASGEPNKNKACVYLDLDGFWKTASCNETFSSLCKQSNELIPSEPPQLPGRCPETKRGRSWIPFRGHCYYVHTTSEESWPDASMMCIQMGASLVSIEDSAEMNFLLLYLSPLASDFRKFWIGLFKNIDGEWIWMDRSAVEYVNWEKGEPTVLFDEHCVDMDVSSGTWRTYYCSVDQNFICKVPKIAEIEPTHDSPVNNASKNKATASSSDFVFKLKYFVYEIHSFCPTIQPAKGRRTSCCPLFSRALSPATLTTQVLLKGRKENSIYNYVLWVLACSLSCSQFFAAGSCAQLSYCCSPPVIHSMMTYYHDIYFLLSALFFVSRIDVALDPVEKYQNHIMYPLHIYSILTIFYVLFCFTDIKTFLLYNKVNRLCLEASIAQSVRTATCNQDNESQKFRWITDHQLMSVKLKLCLGVPLKMDQAMVTLYPCNQKSELQWWECRNESLLAIQGEDLFFSPGNEEHDNVLLKKELSAKNKWNIYGAMDILCSQGYEETFTLLGNAFGAPCVFPFQYRQQWWAECTAAGRADGWLWCATTASYDTDQRYGFCPSAAQVKFKEMNENLPHRMRTCNSVFSGQVTMASAAIILSTDKDSTWTTDLSRNVHYQINSDSALTWHQARKSCQQQNAELLSITDIHEQTYLKELTAGTDSALWIGLNRLDLSSGWEWIGGSPFQYLNWAPGSPSPESGKLCAVLNPETKAGWQNWECDEKLGYICKKRNFTLFPSGDPGPVTCPDGWVPYVEHCYRIFRDSKGWEGALTSCQKEGSHLASIQSLEEHSFMVSQLGYKPTDKLWIGLNDRKVQMYFEWSDGTPVTYTKWHLGEPSTTNNRPEDCVLIKGQNGYWADYVCEKKAGYICKKKATSQIGGEKEITAPGCKKGWRRYGTYCYFIGHVPATFSEANTTCEGEEGYLATVESRYEQAYLTSLVGLRPEKYFWLGLSDVQDRGTFSWANGEAVSFTHWDAGMPGNNAGCVAMRTGTAAGLWDVLDCGTKQKYICKQWAKGATVPPVPTTALVPTCPEGWVSNNHGSSCFKCFCRSKVRKKSWFEARDFCRQLGGDLVTISTKEELPLLVKAIRTTCCGWEAVWLGIFSLNPDEGFAWSDGSPVRYTNWDDSSRNSGLRKFCGSLPYARYSELWSLLVCQVQQNWVCQIKQGASLKPEPIDTYEYKTTADGWVIYEDKLYYISKEQVSMERAQEFCRKNSADLAVINSNSERRFLTRVLKENESYQREQIGYFIGLRVSLDKKFSWTDGTPVTYVAWAPNEPNFANNEENCVVMLSEHGLWNDINCGSANKFVCEKHNSSINSTLPSPLPPGECPESWIFFNNKCFKVFASNTTRNLMWHAARDVCLNLGGNLAAIPNEQVQAFLFYHLKYATTNVWIGMNDINRESTFLWTDGSSVSYTNWVNGAPGKQQSHFDYYEFETLTDDTLETDCVFIMKSDGKWKDDSCDNERGYVCQMNSLPSQPEVPTTNPASGFTRYGDSSYSIVSSEMQWEEARKNCQDKSAELASILDAYIHSFLWIQMLKYGKPVWIGLNSNMTGGYYKWTNNWKTRYTKWAAGEPKENNACVYLDLDGTWKTASCNESYFSVCMISDEIAPTDPAELPGDCPEADELQAWIPYHDHCYYLEASAGRTWALASLECARLGASLVSVGNMDESHFLTNKIQPLGNKVGGFWIGLYRNVEGQWLWLDNAVLDFVNWEEKEFSEDHQCVEITSPSGYWDKSDCSAEKGFICKKPKVTFTLRGNANGQPCVFPFKYKDKQYSECTDAGRSDGLLWCATTADFDADKLHFIICFLMHILVYVSPLEQYSMSLLPENTERFWTEDVSTGIHYQINSESALTWHQARKSCQQQNAELLSITETQEQAYIGELTREFGFAFWIGLNALDFNSGWQWAGGSPFRYLNWAPGSPFLLPGKICGVLNPTKNAKWENQACNQRLGYICKKGSFSSKPDIMPKGELRLVQCTDGWWPYAGHCYNIHRDPKTWEDALSSCRKQDGDLASIHNIAEYSFLVSQLGYKPTEELWLGLNDLQAHFYFEWSDGTPVTFTAWQRSHPTDTNGLEDCVTMKGQDGYWATDVCNKQLGYVCKKKPSSQSSEKETIEDPGCQKRSAQSHLSFKVSCNKLSTEYLYTQEQRNFYIEVSFNCILKILYLSQGWKRYGFHCYLVGSGLLTFSEAKKTCEHNKAYLATVESRNEQTFLISLTGLRSEKSFWIGLSDTEERGSFKWTNGETPHFTHWNTAMPGKLCMGSTPAATTHTGKEQGCVVMGTGVAAGLWDVVSCEKTSNYLCKQRAAGVPPPAPPGQVPVATCAEGWDRASRADSCLKFFVREGNQKKSWFEAEEFCREIGGNLVTINTREDQILLWQLASDKGLNTQAFWIGLFLLNPDEGFAWIDGSPVTYENWEENEPNNYQELEHCVMFNRSPQMRWNDLRCEHLLNWICETKKDYQLTNDGWIIYENKQYYFSKEHVHMEEARRICQKNFADLVVIEKESKRRFLWQYIYTKHRGKSYFIGLVVSFDQRFRWLDDTPVNYVAWAPNEPNFANNDENCVIMSDFGFWKDISCGIKNAFICERHNSTYSGFAPTVLPPLGGCPETWLLFNNKCYKILGSREEDKLTWHSARSVCRELGGNLASIHNNQVQAFLTFHLKDVASETWIGLNDINNEDKYLWTDGSVFDYSKWARGFPIRDKFTVVDWKYITIETDCITMTKRSVDDAGLWENTDCQHKKSYICQMDSEPELFHPTSVPDSDFVHYDNSSYLIIPSKMNWEEARKACKEKSSELASIFDYYSNIFLLLQAVQYGEPLWIGLNSNVNYEYYRWTNKRKVSFSEWDYGEPKQKLASGKQHIVMRNIFQSAKNLRDTGQCPESDHISWIPFRSHCYNFNANEMSWAQSVTQCIQSGGMLTSVEDLDESNFLIEHADLYASKISGFWIGIYRNVHGQLLWQDNSALDFVNWGDGQPSGGELAFCVELSAATGYWSVLPCSSQKGFICKKPKTILKAAGNVEDAEKDKASGHLNMWILLTLVLIILLGVAFMIYFLFKIKTGNGTGREVRWGSRQLEYSRALTAGDNGSDNKEKNEHSAEIFLIFNEDTKFCLVAQNSEAVTTAPCKKSNDFQKFRWVSDHQLMSVAFAQCLGVPYKRNQAKISLYPCNKKSEFQKWECRNEALVIQGEDLFLSAGKKKENIALKTGSEAMDKWKIYGTMDNLCSQSHEDLFTLLGNSNGAPCAFPFLLSGRWYAECTAAGRSDGLFWCATTPSFDQDHLYGFCPAANIDRFWSTDPLTGTYYQINHKSALTWHQARKSCQQQNAELLSVTEIHEQIYLRDLIDSKRSSLWIGLNSLNLNSGWQWTADINPVLHKNNLFFSHEGSPELESEKLCAVLNPRREAKWENQPCELKLGYICKKEKSTKDPLILPSGDVEPVKCPEGWLPYGGHCFMVHRDPKEWREALISCNESNGNLASIHNPEEHGFILSQLGYRAEDELWIGLNDLKIQMYFEWSDGTPVTYTKWLPGEPTHEVTGQEDCVIMAGKDGYWADSACDRKLGYMCRRDPLQGVSGTAKTDPACLKGWERYGFYCYLVGHTSVTFSEAKKSCERSSGYLTSIADRYEQAYLTSLIGLNTEKYFWIGLSDMEEQGIFKWVTGEGVLYTNWNAAMPGKETGCVALRTGNAAGLWDVQNCEVKAKFLCKKLAKEVTVPVASETISDSQCPLGWDTSNSTNSCFRVSSQQIYVQHTANTVFYLHLQGFVREEDQKKTWFEARDFCREIGGDLAAIRNEEEQTVIVKLIKKKSPSFQPFWIGLQCLDPDGGLSWSDGSPVNYKARNYFYDTAFQDCGAISENPFPSWIKEHCEYSHNWICEIKKAYEVTEDGWIVKGDKQYFFSLEKTSMEKARAFCKNNHGNLATIGNNNERKFLWKYILKNGKLNSYLIGLIQNADQQFSWMSGSPVHYAAWAQGEPNFAQAQENCVVLNKKDGLWNDVSCGFSNGYICERHRSFINATLPSAVPSTPGGCPADWILFKNQCYKFFGSGYDFWSTGRRVCMSLGGNLASIPNEQVQAFLTYHLKDASNDLWIGLNDMLSELNFVWSDGSAMSYTNWAKDSPKLVEPILYDSLHPEDGQNRQQFDCVSLKRGPADDTGKWNNEECYKYRGYICQKDSDPELFKSPATVLDFAFDHSSGISYSVTHSKMNWEEAHQNCNNNASELASILDPYSQALLFLLAKEYGEPLWIGLNSNMTNGKYQWIDRWSLVYSKWASGEPKQTLACVYLDTDGTWKTASCEEKFFSACKKSDVMAPTVPPQLPGKCPESRGHKSWIPFSGHCYYFEAAKKRSWSQAHDECARLGADLVSVGDYSETNFLSETIKILHGKSLNFWVGLKKGDREQWMWTDKSAMDFVNWQVGEPSNKRLKDCGELCALSGSWNANLCSFRKGYICKKIKTPENKEMSTENTVQINNKDRTGDDFAIGFYFSNDSSTMQSCPFLNPSIHASSLLRNGNTFPQATRGYVALTGLTEEAYGGAGQEQRSFYQIYPSSNKGFKLKMLLEEIGSSWESFAQNCANEKNNICFPEVTKDKIISWYVLQISGNTWFCLPFGQIEMFAAGSCCIYAQLSESHKLKLLFPKEKRKHTIEKTIFKRYL</sequence>
<name>A0A835P3B1_9PASS</name>
<feature type="domain" description="C-type lectin" evidence="19">
    <location>
        <begin position="3721"/>
        <end position="3841"/>
    </location>
</feature>
<dbReference type="CDD" id="cd00037">
    <property type="entry name" value="CLECT"/>
    <property type="match status" value="39"/>
</dbReference>
<dbReference type="EMBL" id="JADDUC010000004">
    <property type="protein sequence ID" value="KAG0134637.1"/>
    <property type="molecule type" value="Genomic_DNA"/>
</dbReference>
<feature type="domain" description="C-type lectin" evidence="19">
    <location>
        <begin position="2610"/>
        <end position="2727"/>
    </location>
</feature>
<dbReference type="GO" id="GO:0006897">
    <property type="term" value="P:endocytosis"/>
    <property type="evidence" value="ECO:0007669"/>
    <property type="project" value="UniProtKB-KW"/>
</dbReference>
<dbReference type="PROSITE" id="PS00615">
    <property type="entry name" value="C_TYPE_LECTIN_1"/>
    <property type="match status" value="17"/>
</dbReference>
<evidence type="ECO:0000256" key="5">
    <source>
        <dbReference type="ARBA" id="ARBA00022692"/>
    </source>
</evidence>
<proteinExistence type="predicted"/>
<feature type="domain" description="C-type lectin" evidence="19">
    <location>
        <begin position="4701"/>
        <end position="4831"/>
    </location>
</feature>
<evidence type="ECO:0000256" key="3">
    <source>
        <dbReference type="ARBA" id="ARBA00022475"/>
    </source>
</evidence>
<feature type="disulfide bond" evidence="17">
    <location>
        <begin position="1571"/>
        <end position="1598"/>
    </location>
</feature>
<dbReference type="FunFam" id="3.10.100.10:FF:000014">
    <property type="entry name" value="Macrophage mannose receptor 1"/>
    <property type="match status" value="3"/>
</dbReference>
<dbReference type="FunFam" id="3.10.100.10:FF:000025">
    <property type="entry name" value="Mannose receptor C-type 1"/>
    <property type="match status" value="5"/>
</dbReference>
<evidence type="ECO:0000256" key="7">
    <source>
        <dbReference type="ARBA" id="ARBA00022734"/>
    </source>
</evidence>
<dbReference type="Gene3D" id="3.10.100.10">
    <property type="entry name" value="Mannose-Binding Protein A, subunit A"/>
    <property type="match status" value="40"/>
</dbReference>
<keyword evidence="11 18" id="KW-1133">Transmembrane helix</keyword>
<dbReference type="Pfam" id="PF00059">
    <property type="entry name" value="Lectin_C"/>
    <property type="match status" value="40"/>
</dbReference>
<dbReference type="FunFam" id="3.10.100.10:FF:000023">
    <property type="entry name" value="Macrophage mannose receptor 1"/>
    <property type="match status" value="4"/>
</dbReference>
<feature type="domain" description="Fibronectin type-II" evidence="20">
    <location>
        <begin position="5761"/>
        <end position="5809"/>
    </location>
</feature>
<keyword evidence="10" id="KW-0106">Calcium</keyword>
<dbReference type="SMART" id="SM00059">
    <property type="entry name" value="FN2"/>
    <property type="match status" value="5"/>
</dbReference>
<evidence type="ECO:0000256" key="12">
    <source>
        <dbReference type="ARBA" id="ARBA00023136"/>
    </source>
</evidence>
<feature type="domain" description="C-type lectin" evidence="19">
    <location>
        <begin position="4860"/>
        <end position="4983"/>
    </location>
</feature>
<feature type="domain" description="C-type lectin" evidence="19">
    <location>
        <begin position="6411"/>
        <end position="6527"/>
    </location>
</feature>
<feature type="domain" description="C-type lectin" evidence="19">
    <location>
        <begin position="357"/>
        <end position="474"/>
    </location>
</feature>
<dbReference type="GO" id="GO:0010008">
    <property type="term" value="C:endosome membrane"/>
    <property type="evidence" value="ECO:0007669"/>
    <property type="project" value="UniProtKB-SubCell"/>
</dbReference>
<keyword evidence="15" id="KW-0325">Glycoprotein</keyword>
<evidence type="ECO:0000256" key="16">
    <source>
        <dbReference type="ARBA" id="ARBA00071860"/>
    </source>
</evidence>
<feature type="domain" description="C-type lectin" evidence="19">
    <location>
        <begin position="1899"/>
        <end position="2014"/>
    </location>
</feature>
<dbReference type="InterPro" id="IPR001304">
    <property type="entry name" value="C-type_lectin-like"/>
</dbReference>
<feature type="disulfide bond" evidence="17">
    <location>
        <begin position="5780"/>
        <end position="5807"/>
    </location>
</feature>
<keyword evidence="3" id="KW-1003">Cell membrane</keyword>
<keyword evidence="6" id="KW-0732">Signal</keyword>
<feature type="domain" description="C-type lectin" evidence="19">
    <location>
        <begin position="5294"/>
        <end position="5376"/>
    </location>
</feature>
<feature type="domain" description="C-type lectin" evidence="19">
    <location>
        <begin position="3150"/>
        <end position="3261"/>
    </location>
</feature>
<dbReference type="InterPro" id="IPR000772">
    <property type="entry name" value="Ricin_B_lectin"/>
</dbReference>
<feature type="disulfide bond" evidence="17">
    <location>
        <begin position="4295"/>
        <end position="4321"/>
    </location>
</feature>
<dbReference type="InterPro" id="IPR000562">
    <property type="entry name" value="FN_type2_dom"/>
</dbReference>
<feature type="domain" description="C-type lectin" evidence="19">
    <location>
        <begin position="1205"/>
        <end position="1322"/>
    </location>
</feature>
<feature type="domain" description="C-type lectin" evidence="19">
    <location>
        <begin position="2182"/>
        <end position="2298"/>
    </location>
</feature>
<evidence type="ECO:0000256" key="11">
    <source>
        <dbReference type="ARBA" id="ARBA00022989"/>
    </source>
</evidence>
<feature type="disulfide bond" evidence="17">
    <location>
        <begin position="171"/>
        <end position="198"/>
    </location>
</feature>
<dbReference type="FunFam" id="3.10.100.10:FF:000022">
    <property type="entry name" value="Mannose receptor C-type 1"/>
    <property type="match status" value="2"/>
</dbReference>
<dbReference type="PROSITE" id="PS00023">
    <property type="entry name" value="FN2_1"/>
    <property type="match status" value="2"/>
</dbReference>
<evidence type="ECO:0000313" key="21">
    <source>
        <dbReference type="EMBL" id="KAG0134637.1"/>
    </source>
</evidence>
<evidence type="ECO:0000256" key="18">
    <source>
        <dbReference type="SAM" id="Phobius"/>
    </source>
</evidence>
<dbReference type="InterPro" id="IPR036943">
    <property type="entry name" value="FN_type2_sf"/>
</dbReference>
<feature type="domain" description="C-type lectin" evidence="19">
    <location>
        <begin position="4023"/>
        <end position="4134"/>
    </location>
</feature>
<feature type="domain" description="C-type lectin" evidence="19">
    <location>
        <begin position="4514"/>
        <end position="4630"/>
    </location>
</feature>
<keyword evidence="5 18" id="KW-0812">Transmembrane</keyword>
<dbReference type="GO" id="GO:0005886">
    <property type="term" value="C:plasma membrane"/>
    <property type="evidence" value="ECO:0007669"/>
    <property type="project" value="UniProtKB-SubCell"/>
</dbReference>
<feature type="domain" description="C-type lectin" evidence="19">
    <location>
        <begin position="6284"/>
        <end position="6396"/>
    </location>
</feature>
<feature type="domain" description="C-type lectin" evidence="19">
    <location>
        <begin position="938"/>
        <end position="1044"/>
    </location>
</feature>
<evidence type="ECO:0000256" key="9">
    <source>
        <dbReference type="ARBA" id="ARBA00022753"/>
    </source>
</evidence>
<dbReference type="SUPFAM" id="SSF57440">
    <property type="entry name" value="Kringle-like"/>
    <property type="match status" value="3"/>
</dbReference>
<keyword evidence="7" id="KW-0430">Lectin</keyword>
<evidence type="ECO:0000256" key="1">
    <source>
        <dbReference type="ARBA" id="ARBA00004251"/>
    </source>
</evidence>
<feature type="domain" description="C-type lectin" evidence="19">
    <location>
        <begin position="794"/>
        <end position="910"/>
    </location>
</feature>
<feature type="domain" description="C-type lectin" evidence="19">
    <location>
        <begin position="218"/>
        <end position="329"/>
    </location>
</feature>
<dbReference type="InterPro" id="IPR050111">
    <property type="entry name" value="C-type_lectin/snaclec_domain"/>
</dbReference>
<feature type="domain" description="C-type lectin" evidence="19">
    <location>
        <begin position="3571"/>
        <end position="3694"/>
    </location>
</feature>
<feature type="disulfide bond" evidence="17">
    <location>
        <begin position="157"/>
        <end position="183"/>
    </location>
</feature>
<evidence type="ECO:0000256" key="10">
    <source>
        <dbReference type="ARBA" id="ARBA00022837"/>
    </source>
</evidence>
<feature type="domain" description="C-type lectin" evidence="19">
    <location>
        <begin position="6712"/>
        <end position="6823"/>
    </location>
</feature>
<feature type="disulfide bond" evidence="17">
    <location>
        <begin position="5766"/>
        <end position="5792"/>
    </location>
</feature>
<dbReference type="Proteomes" id="UP000618051">
    <property type="component" value="Unassembled WGS sequence"/>
</dbReference>
<feature type="domain" description="C-type lectin" evidence="19">
    <location>
        <begin position="4163"/>
        <end position="4278"/>
    </location>
</feature>
<feature type="domain" description="Fibronectin type-II" evidence="20">
    <location>
        <begin position="1552"/>
        <end position="1600"/>
    </location>
</feature>
<comment type="subcellular location">
    <subcellularLocation>
        <location evidence="1">Cell membrane</location>
        <topology evidence="1">Single-pass type I membrane protein</topology>
    </subcellularLocation>
    <subcellularLocation>
        <location evidence="2">Endosome membrane</location>
        <topology evidence="2">Single-pass type I membrane protein</topology>
    </subcellularLocation>
</comment>
<feature type="domain" description="C-type lectin" evidence="19">
    <location>
        <begin position="1065"/>
        <end position="1176"/>
    </location>
</feature>
<feature type="domain" description="C-type lectin" evidence="19">
    <location>
        <begin position="5140"/>
        <end position="5273"/>
    </location>
</feature>
<dbReference type="InterPro" id="IPR013806">
    <property type="entry name" value="Kringle-like"/>
</dbReference>
<feature type="domain" description="C-type lectin" evidence="19">
    <location>
        <begin position="4375"/>
        <end position="4486"/>
    </location>
</feature>
<dbReference type="GO" id="GO:0031012">
    <property type="term" value="C:extracellular matrix"/>
    <property type="evidence" value="ECO:0007669"/>
    <property type="project" value="UniProtKB-ARBA"/>
</dbReference>
<dbReference type="PROSITE" id="PS51092">
    <property type="entry name" value="FN2_2"/>
    <property type="match status" value="5"/>
</dbReference>
<feature type="domain" description="C-type lectin" evidence="19">
    <location>
        <begin position="5821"/>
        <end position="5942"/>
    </location>
</feature>
<feature type="domain" description="C-type lectin" evidence="19">
    <location>
        <begin position="499"/>
        <end position="614"/>
    </location>
</feature>
<evidence type="ECO:0000256" key="15">
    <source>
        <dbReference type="ARBA" id="ARBA00023180"/>
    </source>
</evidence>
<dbReference type="FunFam" id="2.10.10.10:FF:000001">
    <property type="entry name" value="Fibronectin 1a isoform 1"/>
    <property type="match status" value="4"/>
</dbReference>
<dbReference type="Gene3D" id="2.10.10.10">
    <property type="entry name" value="Fibronectin, type II, collagen-binding"/>
    <property type="match status" value="5"/>
</dbReference>
<accession>A0A835P3B1</accession>
<dbReference type="SMART" id="SM00034">
    <property type="entry name" value="CLECT"/>
    <property type="match status" value="40"/>
</dbReference>
<evidence type="ECO:0000256" key="8">
    <source>
        <dbReference type="ARBA" id="ARBA00022737"/>
    </source>
</evidence>
<dbReference type="GO" id="GO:0005537">
    <property type="term" value="F:D-mannose binding"/>
    <property type="evidence" value="ECO:0007669"/>
    <property type="project" value="UniProtKB-ARBA"/>
</dbReference>
<feature type="domain" description="C-type lectin" evidence="19">
    <location>
        <begin position="4998"/>
        <end position="5113"/>
    </location>
</feature>
<dbReference type="FunFam" id="3.10.100.10:FF:000031">
    <property type="entry name" value="macrophage mannose receptor 1"/>
    <property type="match status" value="5"/>
</dbReference>
<keyword evidence="4" id="KW-0254">Endocytosis</keyword>
<protein>
    <recommendedName>
        <fullName evidence="16">Macrophage mannose receptor 1</fullName>
    </recommendedName>
</protein>
<feature type="domain" description="C-type lectin" evidence="19">
    <location>
        <begin position="3867"/>
        <end position="4001"/>
    </location>
</feature>
<evidence type="ECO:0000256" key="17">
    <source>
        <dbReference type="PROSITE-ProRule" id="PRU00479"/>
    </source>
</evidence>
<dbReference type="CDD" id="cd00062">
    <property type="entry name" value="FN2"/>
    <property type="match status" value="5"/>
</dbReference>
<comment type="caution">
    <text evidence="17">Lacks conserved residue(s) required for the propagation of feature annotation.</text>
</comment>
<dbReference type="InterPro" id="IPR035992">
    <property type="entry name" value="Ricin_B-like_lectins"/>
</dbReference>
<feature type="domain" description="C-type lectin" evidence="19">
    <location>
        <begin position="6852"/>
        <end position="6969"/>
    </location>
</feature>
<dbReference type="Gene3D" id="2.80.10.50">
    <property type="match status" value="4"/>
</dbReference>
<dbReference type="SUPFAM" id="SSF50370">
    <property type="entry name" value="Ricin B-like lectins"/>
    <property type="match status" value="4"/>
</dbReference>
<feature type="domain" description="Fibronectin type-II" evidence="20">
    <location>
        <begin position="4290"/>
        <end position="4339"/>
    </location>
</feature>
<feature type="domain" description="C-type lectin" evidence="19">
    <location>
        <begin position="3427"/>
        <end position="3542"/>
    </location>
</feature>
<feature type="domain" description="C-type lectin" evidence="19">
    <location>
        <begin position="1758"/>
        <end position="1874"/>
    </location>
</feature>
<dbReference type="FunFam" id="3.10.100.10:FF:000030">
    <property type="entry name" value="Mannose receptor C-type 1"/>
    <property type="match status" value="4"/>
</dbReference>
<feature type="domain" description="C-type lectin" evidence="19">
    <location>
        <begin position="643"/>
        <end position="765"/>
    </location>
</feature>
<comment type="caution">
    <text evidence="21">The sequence shown here is derived from an EMBL/GenBank/DDBJ whole genome shotgun (WGS) entry which is preliminary data.</text>
</comment>
<evidence type="ECO:0000259" key="20">
    <source>
        <dbReference type="PROSITE" id="PS51092"/>
    </source>
</evidence>
<evidence type="ECO:0000313" key="22">
    <source>
        <dbReference type="EMBL" id="KAI1242671.1"/>
    </source>
</evidence>
<feature type="domain" description="C-type lectin" evidence="19">
    <location>
        <begin position="6111"/>
        <end position="6226"/>
    </location>
</feature>
<keyword evidence="14" id="KW-0675">Receptor</keyword>
<evidence type="ECO:0000256" key="14">
    <source>
        <dbReference type="ARBA" id="ARBA00023170"/>
    </source>
</evidence>
<keyword evidence="12 18" id="KW-0472">Membrane</keyword>
<feature type="domain" description="C-type lectin" evidence="19">
    <location>
        <begin position="5970"/>
        <end position="6087"/>
    </location>
</feature>
<feature type="domain" description="C-type lectin" evidence="19">
    <location>
        <begin position="1619"/>
        <end position="1730"/>
    </location>
</feature>
<feature type="domain" description="Fibronectin type-II" evidence="20">
    <location>
        <begin position="3047"/>
        <end position="3095"/>
    </location>
</feature>
<evidence type="ECO:0000259" key="19">
    <source>
        <dbReference type="PROSITE" id="PS50041"/>
    </source>
</evidence>
<reference evidence="21" key="1">
    <citation type="submission" date="2020-10" db="EMBL/GenBank/DDBJ databases">
        <title>Feather gene expression reveals the developmental basis of iridescence in African starlings.</title>
        <authorList>
            <person name="Rubenstein D.R."/>
        </authorList>
    </citation>
    <scope>NUCLEOTIDE SEQUENCE</scope>
    <source>
        <strain evidence="21">SS15</strain>
        <tissue evidence="21">Liver</tissue>
    </source>
</reference>
<keyword evidence="23" id="KW-1185">Reference proteome</keyword>
<dbReference type="FunFam" id="3.10.100.10:FF:000016">
    <property type="entry name" value="macrophage mannose receptor 1"/>
    <property type="match status" value="5"/>
</dbReference>
<dbReference type="FunFam" id="2.80.10.50:FF:000032">
    <property type="entry name" value="macrophage mannose receptor 1"/>
    <property type="match status" value="4"/>
</dbReference>
<evidence type="ECO:0000256" key="13">
    <source>
        <dbReference type="ARBA" id="ARBA00023157"/>
    </source>
</evidence>
<dbReference type="SUPFAM" id="SSF56436">
    <property type="entry name" value="C-type lectin-like"/>
    <property type="match status" value="40"/>
</dbReference>
<dbReference type="CDD" id="cd23407">
    <property type="entry name" value="beta-trefoil_Ricin_MRC1"/>
    <property type="match status" value="4"/>
</dbReference>
<dbReference type="Pfam" id="PF00040">
    <property type="entry name" value="fn2"/>
    <property type="match status" value="5"/>
</dbReference>
<organism evidence="21">
    <name type="scientific">Lamprotornis superbus</name>
    <dbReference type="NCBI Taxonomy" id="245042"/>
    <lineage>
        <taxon>Eukaryota</taxon>
        <taxon>Metazoa</taxon>
        <taxon>Chordata</taxon>
        <taxon>Craniata</taxon>
        <taxon>Vertebrata</taxon>
        <taxon>Euteleostomi</taxon>
        <taxon>Archelosauria</taxon>
        <taxon>Archosauria</taxon>
        <taxon>Dinosauria</taxon>
        <taxon>Saurischia</taxon>
        <taxon>Theropoda</taxon>
        <taxon>Coelurosauria</taxon>
        <taxon>Aves</taxon>
        <taxon>Neognathae</taxon>
        <taxon>Neoaves</taxon>
        <taxon>Telluraves</taxon>
        <taxon>Australaves</taxon>
        <taxon>Passeriformes</taxon>
        <taxon>Sturnidae</taxon>
        <taxon>Lamprotornis</taxon>
    </lineage>
</organism>
<feature type="domain" description="C-type lectin" evidence="19">
    <location>
        <begin position="2044"/>
        <end position="2165"/>
    </location>
</feature>
<dbReference type="EMBL" id="JADDUC020000001">
    <property type="protein sequence ID" value="KAI1242671.1"/>
    <property type="molecule type" value="Genomic_DNA"/>
</dbReference>
<dbReference type="FunFam" id="3.10.100.10:FF:000027">
    <property type="entry name" value="Mannose receptor, C type 1"/>
    <property type="match status" value="5"/>
</dbReference>
<evidence type="ECO:0000256" key="4">
    <source>
        <dbReference type="ARBA" id="ARBA00022583"/>
    </source>
</evidence>
<dbReference type="PROSITE" id="PS50231">
    <property type="entry name" value="RICIN_B_LECTIN"/>
    <property type="match status" value="4"/>
</dbReference>
<dbReference type="InterPro" id="IPR018378">
    <property type="entry name" value="C-type_lectin_CS"/>
</dbReference>
<feature type="domain" description="C-type lectin" evidence="19">
    <location>
        <begin position="5416"/>
        <end position="5532"/>
    </location>
</feature>
<feature type="domain" description="C-type lectin" evidence="19">
    <location>
        <begin position="2326"/>
        <end position="2448"/>
    </location>
</feature>
<keyword evidence="9" id="KW-0967">Endosome</keyword>
<reference evidence="22 23" key="2">
    <citation type="journal article" date="2021" name="J. Hered.">
        <title>Feather Gene Expression Elucidates the Developmental Basis of Plumage Iridescence in African Starlings.</title>
        <authorList>
            <person name="Rubenstein D.R."/>
            <person name="Corvelo A."/>
            <person name="MacManes M.D."/>
            <person name="Maia R."/>
            <person name="Narzisi G."/>
            <person name="Rousaki A."/>
            <person name="Vandenabeele P."/>
            <person name="Shawkey M.D."/>
            <person name="Solomon J."/>
        </authorList>
    </citation>
    <scope>NUCLEOTIDE SEQUENCE [LARGE SCALE GENOMIC DNA]</scope>
    <source>
        <strain evidence="22">SS15</strain>
    </source>
</reference>
<dbReference type="PANTHER" id="PTHR22803">
    <property type="entry name" value="MANNOSE, PHOSPHOLIPASE, LECTIN RECEPTOR RELATED"/>
    <property type="match status" value="1"/>
</dbReference>
<gene>
    <name evidence="22" type="ORF">IHE44_0000210</name>
    <name evidence="21" type="ORF">IHE44_007901</name>
</gene>
<dbReference type="InterPro" id="IPR016186">
    <property type="entry name" value="C-type_lectin-like/link_sf"/>
</dbReference>